<feature type="transmembrane region" description="Helical" evidence="1">
    <location>
        <begin position="28"/>
        <end position="50"/>
    </location>
</feature>
<evidence type="ECO:0000313" key="2">
    <source>
        <dbReference type="EMBL" id="MBS7825304.1"/>
    </source>
</evidence>
<proteinExistence type="predicted"/>
<keyword evidence="1" id="KW-1133">Transmembrane helix</keyword>
<sequence>MEFILVAGAIVFYVLSAIFLKQEQVRKLWLSIFLLTNVVTFGVIVFMHFGQEDFMANAKTMWQLYLIYFNIAVMLAVAVINCWMFRSVVWKVLRGKPVVLETDAEIADQIAEKVVEKEHKH</sequence>
<keyword evidence="1" id="KW-0812">Transmembrane</keyword>
<keyword evidence="1" id="KW-0472">Membrane</keyword>
<reference evidence="2" key="1">
    <citation type="submission" date="2021-03" db="EMBL/GenBank/DDBJ databases">
        <title>Identification and antibiotic profiling of Wohlfahrtiimonas chitiniclastica, an underestimated human pathogen.</title>
        <authorList>
            <person name="Kopf A."/>
            <person name="Bunk B."/>
            <person name="Coldewey S."/>
            <person name="Gunzer F."/>
            <person name="Riedel T."/>
            <person name="Schroettner P."/>
        </authorList>
    </citation>
    <scope>NUCLEOTIDE SEQUENCE</scope>
    <source>
        <strain evidence="2">DSM 100917</strain>
    </source>
</reference>
<feature type="transmembrane region" description="Helical" evidence="1">
    <location>
        <begin position="6"/>
        <end position="21"/>
    </location>
</feature>
<dbReference type="AlphaFoldDB" id="A0A162W498"/>
<dbReference type="RefSeq" id="WP_008314104.1">
    <property type="nucleotide sequence ID" value="NZ_CP115969.1"/>
</dbReference>
<evidence type="ECO:0000313" key="3">
    <source>
        <dbReference type="Proteomes" id="UP000680020"/>
    </source>
</evidence>
<accession>A0A162W498</accession>
<dbReference type="Proteomes" id="UP000680020">
    <property type="component" value="Unassembled WGS sequence"/>
</dbReference>
<dbReference type="GeneID" id="58262726"/>
<feature type="transmembrane region" description="Helical" evidence="1">
    <location>
        <begin position="62"/>
        <end position="84"/>
    </location>
</feature>
<evidence type="ECO:0000256" key="1">
    <source>
        <dbReference type="SAM" id="Phobius"/>
    </source>
</evidence>
<protein>
    <submittedName>
        <fullName evidence="2">Uncharacterized protein</fullName>
    </submittedName>
</protein>
<comment type="caution">
    <text evidence="2">The sequence shown here is derived from an EMBL/GenBank/DDBJ whole genome shotgun (WGS) entry which is preliminary data.</text>
</comment>
<name>A0A162W498_9GAMM</name>
<dbReference type="EMBL" id="JAGIBU010000010">
    <property type="protein sequence ID" value="MBS7825304.1"/>
    <property type="molecule type" value="Genomic_DNA"/>
</dbReference>
<gene>
    <name evidence="2" type="ORF">J7561_08835</name>
</gene>
<organism evidence="2 3">
    <name type="scientific">Wohlfahrtiimonas chitiniclastica</name>
    <dbReference type="NCBI Taxonomy" id="400946"/>
    <lineage>
        <taxon>Bacteria</taxon>
        <taxon>Pseudomonadati</taxon>
        <taxon>Pseudomonadota</taxon>
        <taxon>Gammaproteobacteria</taxon>
        <taxon>Cardiobacteriales</taxon>
        <taxon>Ignatzschineriaceae</taxon>
        <taxon>Wohlfahrtiimonas</taxon>
    </lineage>
</organism>